<evidence type="ECO:0000313" key="4">
    <source>
        <dbReference type="Proteomes" id="UP000006671"/>
    </source>
</evidence>
<dbReference type="KEGG" id="ngr:NAEGRDRAFT_80020"/>
<sequence>MASTISNLSSPASSPSSTTSTSSNSNIVTTPRKHLTPLSTPTNNNVSITTIITPPIKTNDNHVTTQVASTNSLTLEKQNTNLLSTNNGIHKATHKSSSNNNSKQIVITQQVLNHPIQKSNRLNRQSEYLHSIGDHGKAAQLNRKGMSILERSKNLTCDKSALDSINHLISHYKSEYRFQRNLDEATTITNNMNGSTILNNRSRINNGPIVMEQYGDREMIMPKQYDLSESMIGLSATQSTNNHNLLTMNDFNGQCLSPIGHNGGDTPSQSTPTTPGVTLYSELYNLFIYPWIQYQKNLEEATENEQLRKLFNKTLLSTQQKLNQVMQKTQSADETDMANSQFGSMSGMSSPLHPMASSTAMHTDISKKLLSLSYSLNADKVTRLTNSVSKKDKEIELLKKKIKEQQEIISKHEENWKLMKQEAMESAMNKANK</sequence>
<dbReference type="GeneID" id="8847632"/>
<keyword evidence="1" id="KW-0175">Coiled coil</keyword>
<dbReference type="AlphaFoldDB" id="D2VHU5"/>
<dbReference type="Proteomes" id="UP000006671">
    <property type="component" value="Unassembled WGS sequence"/>
</dbReference>
<feature type="compositionally biased region" description="Low complexity" evidence="2">
    <location>
        <begin position="1"/>
        <end position="30"/>
    </location>
</feature>
<name>D2VHU5_NAEGR</name>
<dbReference type="VEuPathDB" id="AmoebaDB:NAEGRDRAFT_80020"/>
<gene>
    <name evidence="3" type="ORF">NAEGRDRAFT_80020</name>
</gene>
<evidence type="ECO:0000256" key="1">
    <source>
        <dbReference type="SAM" id="Coils"/>
    </source>
</evidence>
<accession>D2VHU5</accession>
<evidence type="ECO:0000256" key="2">
    <source>
        <dbReference type="SAM" id="MobiDB-lite"/>
    </source>
</evidence>
<organism evidence="4">
    <name type="scientific">Naegleria gruberi</name>
    <name type="common">Amoeba</name>
    <dbReference type="NCBI Taxonomy" id="5762"/>
    <lineage>
        <taxon>Eukaryota</taxon>
        <taxon>Discoba</taxon>
        <taxon>Heterolobosea</taxon>
        <taxon>Tetramitia</taxon>
        <taxon>Eutetramitia</taxon>
        <taxon>Vahlkampfiidae</taxon>
        <taxon>Naegleria</taxon>
    </lineage>
</organism>
<keyword evidence="4" id="KW-1185">Reference proteome</keyword>
<dbReference type="EMBL" id="GG738872">
    <property type="protein sequence ID" value="EFC43737.1"/>
    <property type="molecule type" value="Genomic_DNA"/>
</dbReference>
<protein>
    <submittedName>
        <fullName evidence="3">Predicted protein</fullName>
    </submittedName>
</protein>
<dbReference type="OrthoDB" id="10411936at2759"/>
<dbReference type="InParanoid" id="D2VHU5"/>
<reference evidence="3 4" key="1">
    <citation type="journal article" date="2010" name="Cell">
        <title>The genome of Naegleria gruberi illuminates early eukaryotic versatility.</title>
        <authorList>
            <person name="Fritz-Laylin L.K."/>
            <person name="Prochnik S.E."/>
            <person name="Ginger M.L."/>
            <person name="Dacks J.B."/>
            <person name="Carpenter M.L."/>
            <person name="Field M.C."/>
            <person name="Kuo A."/>
            <person name="Paredez A."/>
            <person name="Chapman J."/>
            <person name="Pham J."/>
            <person name="Shu S."/>
            <person name="Neupane R."/>
            <person name="Cipriano M."/>
            <person name="Mancuso J."/>
            <person name="Tu H."/>
            <person name="Salamov A."/>
            <person name="Lindquist E."/>
            <person name="Shapiro H."/>
            <person name="Lucas S."/>
            <person name="Grigoriev I.V."/>
            <person name="Cande W.Z."/>
            <person name="Fulton C."/>
            <person name="Rokhsar D.S."/>
            <person name="Dawson S.C."/>
        </authorList>
    </citation>
    <scope>NUCLEOTIDE SEQUENCE [LARGE SCALE GENOMIC DNA]</scope>
    <source>
        <strain evidence="3 4">NEG-M</strain>
    </source>
</reference>
<dbReference type="OMA" id="ECSENAQ"/>
<evidence type="ECO:0000313" key="3">
    <source>
        <dbReference type="EMBL" id="EFC43737.1"/>
    </source>
</evidence>
<proteinExistence type="predicted"/>
<feature type="coiled-coil region" evidence="1">
    <location>
        <begin position="381"/>
        <end position="415"/>
    </location>
</feature>
<dbReference type="RefSeq" id="XP_002676481.1">
    <property type="nucleotide sequence ID" value="XM_002676435.1"/>
</dbReference>
<feature type="region of interest" description="Disordered" evidence="2">
    <location>
        <begin position="1"/>
        <end position="46"/>
    </location>
</feature>